<organism evidence="2 3">
    <name type="scientific">Tritonibacter horizontis</name>
    <dbReference type="NCBI Taxonomy" id="1768241"/>
    <lineage>
        <taxon>Bacteria</taxon>
        <taxon>Pseudomonadati</taxon>
        <taxon>Pseudomonadota</taxon>
        <taxon>Alphaproteobacteria</taxon>
        <taxon>Rhodobacterales</taxon>
        <taxon>Paracoccaceae</taxon>
        <taxon>Tritonibacter</taxon>
    </lineage>
</organism>
<protein>
    <submittedName>
        <fullName evidence="2">Uncharacterized protein</fullName>
    </submittedName>
</protein>
<dbReference type="RefSeq" id="WP_068243017.1">
    <property type="nucleotide sequence ID" value="NZ_LPUY01000063.1"/>
</dbReference>
<gene>
    <name evidence="2" type="ORF">TRIHO_21320</name>
</gene>
<evidence type="ECO:0000313" key="3">
    <source>
        <dbReference type="Proteomes" id="UP000068382"/>
    </source>
</evidence>
<proteinExistence type="predicted"/>
<feature type="compositionally biased region" description="Low complexity" evidence="1">
    <location>
        <begin position="1"/>
        <end position="18"/>
    </location>
</feature>
<evidence type="ECO:0000256" key="1">
    <source>
        <dbReference type="SAM" id="MobiDB-lite"/>
    </source>
</evidence>
<keyword evidence="3" id="KW-1185">Reference proteome</keyword>
<feature type="region of interest" description="Disordered" evidence="1">
    <location>
        <begin position="1"/>
        <end position="27"/>
    </location>
</feature>
<reference evidence="2 3" key="1">
    <citation type="submission" date="2015-12" db="EMBL/GenBank/DDBJ databases">
        <title>Genome sequence of the marine Rhodobacteraceae strain O3.65, Candidatus Tritonibacter horizontis.</title>
        <authorList>
            <person name="Poehlein A."/>
            <person name="Giebel H.A."/>
            <person name="Voget S."/>
            <person name="Brinkhoff T."/>
        </authorList>
    </citation>
    <scope>NUCLEOTIDE SEQUENCE [LARGE SCALE GENOMIC DNA]</scope>
    <source>
        <strain evidence="2 3">O3.65</strain>
    </source>
</reference>
<accession>A0A132BX90</accession>
<dbReference type="EMBL" id="LPUY01000063">
    <property type="protein sequence ID" value="KUP93009.1"/>
    <property type="molecule type" value="Genomic_DNA"/>
</dbReference>
<dbReference type="Proteomes" id="UP000068382">
    <property type="component" value="Unassembled WGS sequence"/>
</dbReference>
<comment type="caution">
    <text evidence="2">The sequence shown here is derived from an EMBL/GenBank/DDBJ whole genome shotgun (WGS) entry which is preliminary data.</text>
</comment>
<dbReference type="AlphaFoldDB" id="A0A132BX90"/>
<sequence>MRSGDGAAVGQNGQNGQDKGYGWARVGPLSGSTREQLGGVFRTKVISALNPGHFADAPVIWPGLPAR</sequence>
<evidence type="ECO:0000313" key="2">
    <source>
        <dbReference type="EMBL" id="KUP93009.1"/>
    </source>
</evidence>
<name>A0A132BX90_9RHOB</name>